<dbReference type="InterPro" id="IPR013320">
    <property type="entry name" value="ConA-like_dom_sf"/>
</dbReference>
<dbReference type="AlphaFoldDB" id="A0AAP6BL24"/>
<dbReference type="SUPFAM" id="SSF75005">
    <property type="entry name" value="Arabinanase/levansucrase/invertase"/>
    <property type="match status" value="1"/>
</dbReference>
<dbReference type="RefSeq" id="WP_010360809.1">
    <property type="nucleotide sequence ID" value="NZ_BCML01000017.1"/>
</dbReference>
<dbReference type="InterPro" id="IPR006710">
    <property type="entry name" value="Glyco_hydro_43"/>
</dbReference>
<dbReference type="GO" id="GO:0005975">
    <property type="term" value="P:carbohydrate metabolic process"/>
    <property type="evidence" value="ECO:0007669"/>
    <property type="project" value="InterPro"/>
</dbReference>
<comment type="caution">
    <text evidence="8">The sequence shown here is derived from an EMBL/GenBank/DDBJ whole genome shotgun (WGS) entry which is preliminary data.</text>
</comment>
<dbReference type="EMBL" id="JARAWC010000064">
    <property type="protein sequence ID" value="MDX2966645.1"/>
    <property type="molecule type" value="Genomic_DNA"/>
</dbReference>
<dbReference type="InterPro" id="IPR051795">
    <property type="entry name" value="Glycosyl_Hydrlase_43"/>
</dbReference>
<evidence type="ECO:0000313" key="10">
    <source>
        <dbReference type="Proteomes" id="UP001272987"/>
    </source>
</evidence>
<comment type="similarity">
    <text evidence="1 6">Belongs to the glycosyl hydrolase 43 family.</text>
</comment>
<accession>A0AAP6BL24</accession>
<protein>
    <submittedName>
        <fullName evidence="8">Family 43 glycosylhydrolase</fullName>
    </submittedName>
</protein>
<feature type="active site" description="Proton donor" evidence="4">
    <location>
        <position position="196"/>
    </location>
</feature>
<gene>
    <name evidence="8" type="ORF">PV399_44135</name>
    <name evidence="9" type="ORF">PV666_45990</name>
</gene>
<dbReference type="CDD" id="cd18617">
    <property type="entry name" value="GH43_XynB-like"/>
    <property type="match status" value="1"/>
</dbReference>
<evidence type="ECO:0000256" key="5">
    <source>
        <dbReference type="PIRSR" id="PIRSR606710-2"/>
    </source>
</evidence>
<dbReference type="InterPro" id="IPR023296">
    <property type="entry name" value="Glyco_hydro_beta-prop_sf"/>
</dbReference>
<dbReference type="Proteomes" id="UP001272987">
    <property type="component" value="Unassembled WGS sequence"/>
</dbReference>
<dbReference type="Gene3D" id="2.60.120.200">
    <property type="match status" value="1"/>
</dbReference>
<dbReference type="InterPro" id="IPR041542">
    <property type="entry name" value="GH43_C2"/>
</dbReference>
<dbReference type="GeneID" id="69813460"/>
<evidence type="ECO:0000256" key="6">
    <source>
        <dbReference type="RuleBase" id="RU361187"/>
    </source>
</evidence>
<keyword evidence="2 6" id="KW-0378">Hydrolase</keyword>
<sequence length="519" mass="55436">MSDREAVPTPEELLVDLPNPLVPGFNPDPSCVLVDGTYYMVTSSFEYLPALPVYRSTDFVAWEHIGNVAPRQEQVRLARTPSNAGVWAPTIRYHEGHFHVIVTVTASPRGCVVFTAADPAGQWSDGVSLDGIHGIDPDLAWDEHGTAYVTFSGLHLDGVRVVSNRGILQARVDLVTGRMLEEPRELWSGTGLVAPEAPHLYHRGGQWYLLIAEGGTGYGHSVSVARGPGIEGPFEGAPHNPVLSASGTARPVQCTGHADLVRGPHGEDLLVLLGTRTAGRTSPLGRETYVTTVEWADGWPYAAPVPLAPRTEPLDEHFVFTDPAALADPGWLAVGRALESVASLGRRPGHLTLSAESGGIDAFRPDFVGRRQRHVTSVVETRIAPADGRGGLGIRLEEESTIALVAERAPAGNGIRITARAALPTLVSTWSTEVAGDEVVLRIATEAPEEGRAPWLPSGDTIRLGVVDAGGVETRLAECDGRFWSVETAVPFTGRVTGMFAEHGTVHFADFSYHGEGGT</sequence>
<feature type="site" description="Important for catalytic activity, responsible for pKa modulation of the active site Glu and correct orientation of both the proton donor and substrate" evidence="5">
    <location>
        <position position="136"/>
    </location>
</feature>
<dbReference type="SUPFAM" id="SSF49899">
    <property type="entry name" value="Concanavalin A-like lectins/glucanases"/>
    <property type="match status" value="1"/>
</dbReference>
<evidence type="ECO:0000256" key="4">
    <source>
        <dbReference type="PIRSR" id="PIRSR606710-1"/>
    </source>
</evidence>
<proteinExistence type="inferred from homology"/>
<evidence type="ECO:0000256" key="1">
    <source>
        <dbReference type="ARBA" id="ARBA00009865"/>
    </source>
</evidence>
<dbReference type="Pfam" id="PF17851">
    <property type="entry name" value="GH43_C2"/>
    <property type="match status" value="1"/>
</dbReference>
<dbReference type="PANTHER" id="PTHR42812:SF12">
    <property type="entry name" value="BETA-XYLOSIDASE-RELATED"/>
    <property type="match status" value="1"/>
</dbReference>
<keyword evidence="10" id="KW-1185">Reference proteome</keyword>
<evidence type="ECO:0000313" key="11">
    <source>
        <dbReference type="Proteomes" id="UP001282288"/>
    </source>
</evidence>
<dbReference type="Pfam" id="PF04616">
    <property type="entry name" value="Glyco_hydro_43"/>
    <property type="match status" value="1"/>
</dbReference>
<evidence type="ECO:0000256" key="2">
    <source>
        <dbReference type="ARBA" id="ARBA00022801"/>
    </source>
</evidence>
<evidence type="ECO:0000313" key="9">
    <source>
        <dbReference type="EMBL" id="MDX3025171.1"/>
    </source>
</evidence>
<feature type="domain" description="Beta-xylosidase C-terminal Concanavalin A-like" evidence="7">
    <location>
        <begin position="328"/>
        <end position="513"/>
    </location>
</feature>
<feature type="active site" description="Proton acceptor" evidence="4">
    <location>
        <position position="28"/>
    </location>
</feature>
<evidence type="ECO:0000313" key="8">
    <source>
        <dbReference type="EMBL" id="MDX2966645.1"/>
    </source>
</evidence>
<reference evidence="8 10" key="1">
    <citation type="journal article" date="2023" name="Microb. Genom.">
        <title>Mesoterricola silvestris gen. nov., sp. nov., Mesoterricola sediminis sp. nov., Geothrix oryzae sp. nov., Geothrix edaphica sp. nov., Geothrix rubra sp. nov., and Geothrix limicola sp. nov., six novel members of Acidobacteriota isolated from soils.</title>
        <authorList>
            <person name="Weisberg A.J."/>
            <person name="Pearce E."/>
            <person name="Kramer C.G."/>
            <person name="Chang J.H."/>
            <person name="Clarke C.R."/>
        </authorList>
    </citation>
    <scope>NUCLEOTIDE SEQUENCE</scope>
    <source>
        <strain evidence="9 10">NB05-1H</strain>
        <strain evidence="8">NRRL_B-16521</strain>
    </source>
</reference>
<evidence type="ECO:0000259" key="7">
    <source>
        <dbReference type="Pfam" id="PF17851"/>
    </source>
</evidence>
<organism evidence="8 11">
    <name type="scientific">Streptomyces acidiscabies</name>
    <dbReference type="NCBI Taxonomy" id="42234"/>
    <lineage>
        <taxon>Bacteria</taxon>
        <taxon>Bacillati</taxon>
        <taxon>Actinomycetota</taxon>
        <taxon>Actinomycetes</taxon>
        <taxon>Kitasatosporales</taxon>
        <taxon>Streptomycetaceae</taxon>
        <taxon>Streptomyces</taxon>
    </lineage>
</organism>
<dbReference type="PANTHER" id="PTHR42812">
    <property type="entry name" value="BETA-XYLOSIDASE"/>
    <property type="match status" value="1"/>
</dbReference>
<dbReference type="EMBL" id="JARAWP010000043">
    <property type="protein sequence ID" value="MDX3025171.1"/>
    <property type="molecule type" value="Genomic_DNA"/>
</dbReference>
<dbReference type="Proteomes" id="UP001282288">
    <property type="component" value="Unassembled WGS sequence"/>
</dbReference>
<dbReference type="Gene3D" id="2.115.10.20">
    <property type="entry name" value="Glycosyl hydrolase domain, family 43"/>
    <property type="match status" value="1"/>
</dbReference>
<keyword evidence="3 6" id="KW-0326">Glycosidase</keyword>
<dbReference type="GO" id="GO:0004553">
    <property type="term" value="F:hydrolase activity, hydrolyzing O-glycosyl compounds"/>
    <property type="evidence" value="ECO:0007669"/>
    <property type="project" value="InterPro"/>
</dbReference>
<name>A0AAP6BL24_9ACTN</name>
<evidence type="ECO:0000256" key="3">
    <source>
        <dbReference type="ARBA" id="ARBA00023295"/>
    </source>
</evidence>